<evidence type="ECO:0000313" key="1">
    <source>
        <dbReference type="EnsemblMetazoa" id="CJA35499.1"/>
    </source>
</evidence>
<proteinExistence type="predicted"/>
<dbReference type="EnsemblMetazoa" id="CJA35499.1">
    <property type="protein sequence ID" value="CJA35499.1"/>
    <property type="gene ID" value="WBGene00211346"/>
</dbReference>
<dbReference type="AlphaFoldDB" id="A0A8R1EI23"/>
<name>A0A8R1EI23_CAEJA</name>
<dbReference type="Proteomes" id="UP000005237">
    <property type="component" value="Unassembled WGS sequence"/>
</dbReference>
<accession>A0A8R1EI23</accession>
<sequence length="66" mass="7675">WRSTSTSRSGAGVSLIPSHTLYLWSAWCCRRNVIFRFRFFRLLDHHHNHWMLGTVDVFTKGGHACG</sequence>
<evidence type="ECO:0000313" key="2">
    <source>
        <dbReference type="Proteomes" id="UP000005237"/>
    </source>
</evidence>
<protein>
    <submittedName>
        <fullName evidence="1">Uncharacterized protein</fullName>
    </submittedName>
</protein>
<reference evidence="1" key="2">
    <citation type="submission" date="2022-06" db="UniProtKB">
        <authorList>
            <consortium name="EnsemblMetazoa"/>
        </authorList>
    </citation>
    <scope>IDENTIFICATION</scope>
    <source>
        <strain evidence="1">DF5081</strain>
    </source>
</reference>
<reference evidence="2" key="1">
    <citation type="submission" date="2010-08" db="EMBL/GenBank/DDBJ databases">
        <authorList>
            <consortium name="Caenorhabditis japonica Sequencing Consortium"/>
            <person name="Wilson R.K."/>
        </authorList>
    </citation>
    <scope>NUCLEOTIDE SEQUENCE [LARGE SCALE GENOMIC DNA]</scope>
    <source>
        <strain evidence="2">DF5081</strain>
    </source>
</reference>
<keyword evidence="2" id="KW-1185">Reference proteome</keyword>
<organism evidence="1 2">
    <name type="scientific">Caenorhabditis japonica</name>
    <dbReference type="NCBI Taxonomy" id="281687"/>
    <lineage>
        <taxon>Eukaryota</taxon>
        <taxon>Metazoa</taxon>
        <taxon>Ecdysozoa</taxon>
        <taxon>Nematoda</taxon>
        <taxon>Chromadorea</taxon>
        <taxon>Rhabditida</taxon>
        <taxon>Rhabditina</taxon>
        <taxon>Rhabditomorpha</taxon>
        <taxon>Rhabditoidea</taxon>
        <taxon>Rhabditidae</taxon>
        <taxon>Peloderinae</taxon>
        <taxon>Caenorhabditis</taxon>
    </lineage>
</organism>